<evidence type="ECO:0000313" key="3">
    <source>
        <dbReference type="Proteomes" id="UP000095553"/>
    </source>
</evidence>
<feature type="domain" description="Actin-like protein N-terminal" evidence="1">
    <location>
        <begin position="5"/>
        <end position="141"/>
    </location>
</feature>
<gene>
    <name evidence="2" type="ORF">ERS852571_02991</name>
</gene>
<reference evidence="2 3" key="1">
    <citation type="submission" date="2015-09" db="EMBL/GenBank/DDBJ databases">
        <authorList>
            <consortium name="Pathogen Informatics"/>
        </authorList>
    </citation>
    <scope>NUCLEOTIDE SEQUENCE [LARGE SCALE GENOMIC DNA]</scope>
    <source>
        <strain evidence="2 3">2789STDY5834959</strain>
    </source>
</reference>
<sequence length="318" mass="36774">MIVSVDLGNKNIKTPELLFLTGLDSYDSNPSTTFFRNDCIQYEGKYYTVGSHRIEYTRYKHTDDRFFILTLMAIAKEIKRRGLKGDNYEVELLLSLPPAHYRTQHENLKNYMMMKGQHVNFMFNDNPMSVTFKDVIVFIQGHAALYTRSNLTKEEPLIMLHDIGGFTWDYLSVRNGNPEKDIMDTRELGIIPFYNEFSNYIVSEYDLHLREDDIDNLIKNRTLPSNLAAIQTKVLDTLDTMALQYLKRGIKTFIEDKIDLKMYTSVFVGGASLIFKPYILQLQEEGLLGKVIFIEDVHANAKGAQILYKSAKSIMNKQ</sequence>
<dbReference type="Gene3D" id="3.30.420.40">
    <property type="match status" value="2"/>
</dbReference>
<dbReference type="InterPro" id="IPR040607">
    <property type="entry name" value="ALP_N"/>
</dbReference>
<dbReference type="RefSeq" id="WP_055073445.1">
    <property type="nucleotide sequence ID" value="NZ_CYXY01000027.1"/>
</dbReference>
<organism evidence="2 3">
    <name type="scientific">Anaerostipes hadrus</name>
    <dbReference type="NCBI Taxonomy" id="649756"/>
    <lineage>
        <taxon>Bacteria</taxon>
        <taxon>Bacillati</taxon>
        <taxon>Bacillota</taxon>
        <taxon>Clostridia</taxon>
        <taxon>Lachnospirales</taxon>
        <taxon>Lachnospiraceae</taxon>
        <taxon>Anaerostipes</taxon>
    </lineage>
</organism>
<proteinExistence type="predicted"/>
<dbReference type="CDD" id="cd10227">
    <property type="entry name" value="ASKHA_NBD_ParM-like"/>
    <property type="match status" value="1"/>
</dbReference>
<dbReference type="Pfam" id="PF17989">
    <property type="entry name" value="ALP_N"/>
    <property type="match status" value="1"/>
</dbReference>
<dbReference type="SUPFAM" id="SSF53067">
    <property type="entry name" value="Actin-like ATPase domain"/>
    <property type="match status" value="2"/>
</dbReference>
<accession>A0A173UT08</accession>
<dbReference type="AlphaFoldDB" id="A0A173UT08"/>
<name>A0A173UT08_ANAHA</name>
<dbReference type="EMBL" id="CYXY01000027">
    <property type="protein sequence ID" value="CUN17550.1"/>
    <property type="molecule type" value="Genomic_DNA"/>
</dbReference>
<protein>
    <recommendedName>
        <fullName evidence="1">Actin-like protein N-terminal domain-containing protein</fullName>
    </recommendedName>
</protein>
<dbReference type="Proteomes" id="UP000095553">
    <property type="component" value="Unassembled WGS sequence"/>
</dbReference>
<dbReference type="InterPro" id="IPR043129">
    <property type="entry name" value="ATPase_NBD"/>
</dbReference>
<evidence type="ECO:0000259" key="1">
    <source>
        <dbReference type="Pfam" id="PF17989"/>
    </source>
</evidence>
<evidence type="ECO:0000313" key="2">
    <source>
        <dbReference type="EMBL" id="CUN17550.1"/>
    </source>
</evidence>